<keyword evidence="6" id="KW-1185">Reference proteome</keyword>
<dbReference type="InterPro" id="IPR029058">
    <property type="entry name" value="AB_hydrolase_fold"/>
</dbReference>
<gene>
    <name evidence="5" type="ORF">NPX13_g2862</name>
</gene>
<dbReference type="EMBL" id="JANPWZ010000323">
    <property type="protein sequence ID" value="KAJ3577704.1"/>
    <property type="molecule type" value="Genomic_DNA"/>
</dbReference>
<accession>A0A9W8TPY5</accession>
<dbReference type="InterPro" id="IPR051601">
    <property type="entry name" value="Serine_prot/Carboxylest_S33"/>
</dbReference>
<evidence type="ECO:0000256" key="1">
    <source>
        <dbReference type="ARBA" id="ARBA00010088"/>
    </source>
</evidence>
<evidence type="ECO:0008006" key="7">
    <source>
        <dbReference type="Google" id="ProtNLM"/>
    </source>
</evidence>
<dbReference type="GO" id="GO:0016787">
    <property type="term" value="F:hydrolase activity"/>
    <property type="evidence" value="ECO:0007669"/>
    <property type="project" value="UniProtKB-KW"/>
</dbReference>
<dbReference type="InterPro" id="IPR000073">
    <property type="entry name" value="AB_hydrolase_1"/>
</dbReference>
<feature type="domain" description="AB hydrolase-1" evidence="3">
    <location>
        <begin position="127"/>
        <end position="277"/>
    </location>
</feature>
<organism evidence="5 6">
    <name type="scientific">Xylaria arbuscula</name>
    <dbReference type="NCBI Taxonomy" id="114810"/>
    <lineage>
        <taxon>Eukaryota</taxon>
        <taxon>Fungi</taxon>
        <taxon>Dikarya</taxon>
        <taxon>Ascomycota</taxon>
        <taxon>Pezizomycotina</taxon>
        <taxon>Sordariomycetes</taxon>
        <taxon>Xylariomycetidae</taxon>
        <taxon>Xylariales</taxon>
        <taxon>Xylariaceae</taxon>
        <taxon>Xylaria</taxon>
    </lineage>
</organism>
<dbReference type="Gene3D" id="3.40.50.1820">
    <property type="entry name" value="alpha/beta hydrolase"/>
    <property type="match status" value="1"/>
</dbReference>
<dbReference type="PANTHER" id="PTHR43248:SF25">
    <property type="entry name" value="AB HYDROLASE-1 DOMAIN-CONTAINING PROTEIN-RELATED"/>
    <property type="match status" value="1"/>
</dbReference>
<dbReference type="VEuPathDB" id="FungiDB:F4678DRAFT_475257"/>
<dbReference type="PANTHER" id="PTHR43248">
    <property type="entry name" value="2-SUCCINYL-6-HYDROXY-2,4-CYCLOHEXADIENE-1-CARBOXYLATE SYNTHASE"/>
    <property type="match status" value="1"/>
</dbReference>
<name>A0A9W8TPY5_9PEZI</name>
<dbReference type="Pfam" id="PF08386">
    <property type="entry name" value="Abhydrolase_4"/>
    <property type="match status" value="1"/>
</dbReference>
<evidence type="ECO:0000313" key="6">
    <source>
        <dbReference type="Proteomes" id="UP001148614"/>
    </source>
</evidence>
<reference evidence="5" key="1">
    <citation type="submission" date="2022-07" db="EMBL/GenBank/DDBJ databases">
        <title>Genome Sequence of Xylaria arbuscula.</title>
        <authorList>
            <person name="Buettner E."/>
        </authorList>
    </citation>
    <scope>NUCLEOTIDE SEQUENCE</scope>
    <source>
        <strain evidence="5">VT107</strain>
    </source>
</reference>
<dbReference type="Pfam" id="PF00561">
    <property type="entry name" value="Abhydrolase_1"/>
    <property type="match status" value="1"/>
</dbReference>
<evidence type="ECO:0000259" key="4">
    <source>
        <dbReference type="Pfam" id="PF08386"/>
    </source>
</evidence>
<dbReference type="SUPFAM" id="SSF53474">
    <property type="entry name" value="alpha/beta-Hydrolases"/>
    <property type="match status" value="1"/>
</dbReference>
<protein>
    <recommendedName>
        <fullName evidence="7">AB hydrolase-1 domain-containing protein</fullName>
    </recommendedName>
</protein>
<dbReference type="AlphaFoldDB" id="A0A9W8TPY5"/>
<dbReference type="Proteomes" id="UP001148614">
    <property type="component" value="Unassembled WGS sequence"/>
</dbReference>
<dbReference type="InterPro" id="IPR013595">
    <property type="entry name" value="Pept_S33_TAP-like_C"/>
</dbReference>
<evidence type="ECO:0000259" key="3">
    <source>
        <dbReference type="Pfam" id="PF00561"/>
    </source>
</evidence>
<sequence length="585" mass="65338">MNTCAGGEALAMDFKGQGFQVASNARSSTYRRWAPITAGALLIAFVLFRLFPSTTPGISESRDDLTKHRYSGESVEWEGCGSLKNGRQLECSTVSVPIDQFSRDHSRNETFTIPLVRLRGRHAQQNILLNPGGPGGSGIWFMHRLGEQLSTIIGEDLHLVAFDPRGVNGSRPLADCYPDDETRHSRGPVRDQRVVQDSAEVYAWSKNYVQACAETMGEYGKYLNTPQTAADMNSIIDALGQDDMIYWGFSYGTILGQTYAGLFPERSRRIIIDGVNNVFDWYGGLLDTEDLVDSEAVFDGFLHECIKAQKDCPLARFGSSKKVLRERILSLASTLRHDPLNVYIDNKRYGLLDDRALLYNAIPTALRKPVMWPELAENLAKLLDGNATDAFLAYGLERPWPPAGDAQQFVMLNDGASGAQHWPQDRKTMLDWLVPFINRNIFAPTELGIYYAKQQWVVPKTHNYVPSDSIQTAHPLLILTMTYDPVCPLVSARSAQRAFLGSQIVEVEGYGHCSTAMPSICLAHHVREFLKNGTVPATHTRCHVDGSYFPRKNHSAEAMATELLADVEDRKIYLAQVELARNWLE</sequence>
<evidence type="ECO:0000313" key="5">
    <source>
        <dbReference type="EMBL" id="KAJ3577704.1"/>
    </source>
</evidence>
<keyword evidence="2" id="KW-0378">Hydrolase</keyword>
<comment type="similarity">
    <text evidence="1">Belongs to the peptidase S33 family.</text>
</comment>
<proteinExistence type="inferred from homology"/>
<evidence type="ECO:0000256" key="2">
    <source>
        <dbReference type="ARBA" id="ARBA00022801"/>
    </source>
</evidence>
<comment type="caution">
    <text evidence="5">The sequence shown here is derived from an EMBL/GenBank/DDBJ whole genome shotgun (WGS) entry which is preliminary data.</text>
</comment>
<feature type="domain" description="Peptidase S33 tripeptidyl aminopeptidase-like C-terminal" evidence="4">
    <location>
        <begin position="455"/>
        <end position="542"/>
    </location>
</feature>